<dbReference type="InterPro" id="IPR009060">
    <property type="entry name" value="UBA-like_sf"/>
</dbReference>
<evidence type="ECO:0000256" key="1">
    <source>
        <dbReference type="ARBA" id="ARBA00004123"/>
    </source>
</evidence>
<reference evidence="11 12" key="1">
    <citation type="journal article" date="2012" name="Eukaryot. Cell">
        <title>Draft genome sequence of CBS 2479, the standard type strain of Trichosporon asahii.</title>
        <authorList>
            <person name="Yang R.Y."/>
            <person name="Li H.T."/>
            <person name="Zhu H."/>
            <person name="Zhou G.P."/>
            <person name="Wang M."/>
            <person name="Wang L."/>
        </authorList>
    </citation>
    <scope>NUCLEOTIDE SEQUENCE [LARGE SCALE GENOMIC DNA]</scope>
    <source>
        <strain evidence="12">ATCC 90039 / CBS 2479 / JCM 2466 / KCTC 7840 / NCYC 2677 / UAMH 7654</strain>
    </source>
</reference>
<evidence type="ECO:0000256" key="5">
    <source>
        <dbReference type="ARBA" id="ARBA00022737"/>
    </source>
</evidence>
<dbReference type="GeneID" id="25986315"/>
<keyword evidence="5" id="KW-0677">Repeat</keyword>
<dbReference type="InterPro" id="IPR030217">
    <property type="entry name" value="NXF_fam"/>
</dbReference>
<evidence type="ECO:0000313" key="12">
    <source>
        <dbReference type="Proteomes" id="UP000002748"/>
    </source>
</evidence>
<dbReference type="PANTHER" id="PTHR10662:SF22">
    <property type="entry name" value="NUCLEAR RNA EXPORT FACTOR 1"/>
    <property type="match status" value="1"/>
</dbReference>
<dbReference type="VEuPathDB" id="FungiDB:A1Q1_02802"/>
<evidence type="ECO:0000313" key="11">
    <source>
        <dbReference type="EMBL" id="EJT48236.1"/>
    </source>
</evidence>
<dbReference type="OrthoDB" id="25872at2759"/>
<comment type="function">
    <text evidence="8">Involved in the export of mRNA from the nucleus to the cytoplasm.</text>
</comment>
<evidence type="ECO:0000259" key="10">
    <source>
        <dbReference type="PROSITE" id="PS51281"/>
    </source>
</evidence>
<dbReference type="KEGG" id="tasa:A1Q1_02802"/>
<dbReference type="PROSITE" id="PS51281">
    <property type="entry name" value="TAP_C"/>
    <property type="match status" value="1"/>
</dbReference>
<accession>J5SYN4</accession>
<evidence type="ECO:0000256" key="8">
    <source>
        <dbReference type="ARBA" id="ARBA00055253"/>
    </source>
</evidence>
<dbReference type="RefSeq" id="XP_014179506.1">
    <property type="nucleotide sequence ID" value="XM_014324031.1"/>
</dbReference>
<evidence type="ECO:0000256" key="4">
    <source>
        <dbReference type="ARBA" id="ARBA00022614"/>
    </source>
</evidence>
<comment type="subcellular location">
    <subcellularLocation>
        <location evidence="1">Nucleus</location>
    </subcellularLocation>
</comment>
<dbReference type="GO" id="GO:0016973">
    <property type="term" value="P:poly(A)+ mRNA export from nucleus"/>
    <property type="evidence" value="ECO:0007669"/>
    <property type="project" value="TreeGrafter"/>
</dbReference>
<dbReference type="AlphaFoldDB" id="J5SYN4"/>
<organism evidence="11 12">
    <name type="scientific">Trichosporon asahii var. asahii (strain ATCC 90039 / CBS 2479 / JCM 2466 / KCTC 7840 / NBRC 103889/ NCYC 2677 / UAMH 7654)</name>
    <name type="common">Yeast</name>
    <dbReference type="NCBI Taxonomy" id="1186058"/>
    <lineage>
        <taxon>Eukaryota</taxon>
        <taxon>Fungi</taxon>
        <taxon>Dikarya</taxon>
        <taxon>Basidiomycota</taxon>
        <taxon>Agaricomycotina</taxon>
        <taxon>Tremellomycetes</taxon>
        <taxon>Trichosporonales</taxon>
        <taxon>Trichosporonaceae</taxon>
        <taxon>Trichosporon</taxon>
    </lineage>
</organism>
<dbReference type="Gene3D" id="1.10.8.10">
    <property type="entry name" value="DNA helicase RuvA subunit, C-terminal domain"/>
    <property type="match status" value="1"/>
</dbReference>
<keyword evidence="7" id="KW-0539">Nucleus</keyword>
<dbReference type="InterPro" id="IPR005637">
    <property type="entry name" value="TAP_C_dom"/>
</dbReference>
<sequence length="101" mass="10721">MVVHSYLGSTGSWDNKATLVKGDISIVPPAVGAVPIPAVTVTAAPGDEAAQKAAMVEQVRQRTGMNAQFSELCLAQNGWDVERAVVNFQEIRATIPPEAFQ</sequence>
<dbReference type="Proteomes" id="UP000002748">
    <property type="component" value="Unassembled WGS sequence"/>
</dbReference>
<dbReference type="FunFam" id="1.10.8.10:FF:000018">
    <property type="entry name" value="Nuclear RNA export factor 1"/>
    <property type="match status" value="1"/>
</dbReference>
<proteinExistence type="inferred from homology"/>
<dbReference type="EMBL" id="ALBS01000210">
    <property type="protein sequence ID" value="EJT48236.1"/>
    <property type="molecule type" value="Genomic_DNA"/>
</dbReference>
<dbReference type="GO" id="GO:0042272">
    <property type="term" value="C:nuclear RNA export factor complex"/>
    <property type="evidence" value="ECO:0007669"/>
    <property type="project" value="UniProtKB-ARBA"/>
</dbReference>
<keyword evidence="4" id="KW-0433">Leucine-rich repeat</keyword>
<keyword evidence="3" id="KW-0813">Transport</keyword>
<feature type="domain" description="TAP-C" evidence="10">
    <location>
        <begin position="50"/>
        <end position="101"/>
    </location>
</feature>
<name>J5SYN4_TRIAS</name>
<dbReference type="CDD" id="cd14342">
    <property type="entry name" value="UBA_TAP-C"/>
    <property type="match status" value="1"/>
</dbReference>
<dbReference type="SUPFAM" id="SSF46934">
    <property type="entry name" value="UBA-like"/>
    <property type="match status" value="1"/>
</dbReference>
<evidence type="ECO:0000256" key="3">
    <source>
        <dbReference type="ARBA" id="ARBA00022448"/>
    </source>
</evidence>
<evidence type="ECO:0000256" key="6">
    <source>
        <dbReference type="ARBA" id="ARBA00022816"/>
    </source>
</evidence>
<gene>
    <name evidence="11" type="ORF">A1Q1_02802</name>
</gene>
<dbReference type="PANTHER" id="PTHR10662">
    <property type="entry name" value="NUCLEAR RNA EXPORT FACTOR"/>
    <property type="match status" value="1"/>
</dbReference>
<evidence type="ECO:0000256" key="2">
    <source>
        <dbReference type="ARBA" id="ARBA00009285"/>
    </source>
</evidence>
<dbReference type="GO" id="GO:0003723">
    <property type="term" value="F:RNA binding"/>
    <property type="evidence" value="ECO:0007669"/>
    <property type="project" value="TreeGrafter"/>
</dbReference>
<comment type="similarity">
    <text evidence="2">Belongs to the NXF family.</text>
</comment>
<comment type="caution">
    <text evidence="11">The sequence shown here is derived from an EMBL/GenBank/DDBJ whole genome shotgun (WGS) entry which is preliminary data.</text>
</comment>
<dbReference type="HOGENOM" id="CLU_2293667_0_0_1"/>
<dbReference type="SMART" id="SM00804">
    <property type="entry name" value="TAP_C"/>
    <property type="match status" value="1"/>
</dbReference>
<dbReference type="Pfam" id="PF03943">
    <property type="entry name" value="TAP_C"/>
    <property type="match status" value="1"/>
</dbReference>
<evidence type="ECO:0000256" key="7">
    <source>
        <dbReference type="ARBA" id="ARBA00023242"/>
    </source>
</evidence>
<keyword evidence="6" id="KW-0509">mRNA transport</keyword>
<evidence type="ECO:0000256" key="9">
    <source>
        <dbReference type="ARBA" id="ARBA00069694"/>
    </source>
</evidence>
<protein>
    <recommendedName>
        <fullName evidence="9">mRNA export factor MEX67</fullName>
    </recommendedName>
</protein>